<dbReference type="RefSeq" id="WP_069002744.1">
    <property type="nucleotide sequence ID" value="NZ_LVJW01000006.1"/>
</dbReference>
<evidence type="ECO:0000313" key="1">
    <source>
        <dbReference type="EMBL" id="ODB96373.1"/>
    </source>
</evidence>
<organism evidence="1 2">
    <name type="scientific">Candidatus Thiodiazotropha endoloripes</name>
    <dbReference type="NCBI Taxonomy" id="1818881"/>
    <lineage>
        <taxon>Bacteria</taxon>
        <taxon>Pseudomonadati</taxon>
        <taxon>Pseudomonadota</taxon>
        <taxon>Gammaproteobacteria</taxon>
        <taxon>Chromatiales</taxon>
        <taxon>Sedimenticolaceae</taxon>
        <taxon>Candidatus Thiodiazotropha</taxon>
    </lineage>
</organism>
<dbReference type="EMBL" id="LVJZ01000003">
    <property type="protein sequence ID" value="ODB96373.1"/>
    <property type="molecule type" value="Genomic_DNA"/>
</dbReference>
<dbReference type="Gene3D" id="1.20.120.1550">
    <property type="entry name" value="Protein of unknown function DUF5063"/>
    <property type="match status" value="1"/>
</dbReference>
<dbReference type="AlphaFoldDB" id="A0A1E2UNR4"/>
<dbReference type="Pfam" id="PF16702">
    <property type="entry name" value="DUF5063"/>
    <property type="match status" value="1"/>
</dbReference>
<proteinExistence type="predicted"/>
<dbReference type="Proteomes" id="UP000094849">
    <property type="component" value="Unassembled WGS sequence"/>
</dbReference>
<gene>
    <name evidence="1" type="ORF">A3196_06125</name>
</gene>
<dbReference type="InterPro" id="IPR038312">
    <property type="entry name" value="DUF5063_sf"/>
</dbReference>
<dbReference type="OrthoDB" id="5565794at2"/>
<reference evidence="1 2" key="1">
    <citation type="submission" date="2016-03" db="EMBL/GenBank/DDBJ databases">
        <title>Chemosynthetic sulphur-oxidizing symbionts of marine invertebrate animals are capable of nitrogen fixation.</title>
        <authorList>
            <person name="Petersen J.M."/>
            <person name="Kemper A."/>
            <person name="Gruber-Vodicka H."/>
            <person name="Cardini U."/>
            <person name="Geest Mvander."/>
            <person name="Kleiner M."/>
            <person name="Bulgheresi S."/>
            <person name="Fussmann M."/>
            <person name="Herbold C."/>
            <person name="Seah B.K.B."/>
            <person name="Antony C.Paul."/>
            <person name="Liu D."/>
            <person name="Belitz A."/>
            <person name="Weber M."/>
        </authorList>
    </citation>
    <scope>NUCLEOTIDE SEQUENCE [LARGE SCALE GENOMIC DNA]</scope>
    <source>
        <strain evidence="1">G_D</strain>
    </source>
</reference>
<accession>A0A1E2UNR4</accession>
<dbReference type="InterPro" id="IPR032025">
    <property type="entry name" value="DUF5063"/>
</dbReference>
<dbReference type="STRING" id="1818881.A3196_06125"/>
<name>A0A1E2UNR4_9GAMM</name>
<keyword evidence="2" id="KW-1185">Reference proteome</keyword>
<evidence type="ECO:0000313" key="2">
    <source>
        <dbReference type="Proteomes" id="UP000094849"/>
    </source>
</evidence>
<sequence>MSPNIQKLETLARRYCELVESLNDGNTEWLQEVAGLLPRLHEAVNALNLPTPRNTHYTAADLDARFELYTFLRTLLGERDGYWMEFDVAGDGQSMSGSLADDLTDIYCELKSGLNLLDGEPEQAVEGWHKGFHLHWGQHLLDAERHLFELNARNQLAM</sequence>
<comment type="caution">
    <text evidence="1">The sequence shown here is derived from an EMBL/GenBank/DDBJ whole genome shotgun (WGS) entry which is preliminary data.</text>
</comment>
<protein>
    <submittedName>
        <fullName evidence="1">DUF5063 domain-containing protein</fullName>
    </submittedName>
</protein>